<proteinExistence type="predicted"/>
<evidence type="ECO:0008006" key="4">
    <source>
        <dbReference type="Google" id="ProtNLM"/>
    </source>
</evidence>
<sequence>MDYCHPCRRHLNGALACPGCGSSVEELRAYADHADSHIAGDGYDGADAHGGFDAPGGPEGFEGTGASDADEPARPGRAQNRRRAKERGAPAQRDPAAGGRAARRDRKAAAHR</sequence>
<keyword evidence="3" id="KW-1185">Reference proteome</keyword>
<feature type="compositionally biased region" description="Gly residues" evidence="1">
    <location>
        <begin position="53"/>
        <end position="63"/>
    </location>
</feature>
<reference evidence="3" key="1">
    <citation type="journal article" date="2019" name="Int. J. Syst. Evol. Microbiol.">
        <title>The Global Catalogue of Microorganisms (GCM) 10K type strain sequencing project: providing services to taxonomists for standard genome sequencing and annotation.</title>
        <authorList>
            <consortium name="The Broad Institute Genomics Platform"/>
            <consortium name="The Broad Institute Genome Sequencing Center for Infectious Disease"/>
            <person name="Wu L."/>
            <person name="Ma J."/>
        </authorList>
    </citation>
    <scope>NUCLEOTIDE SEQUENCE [LARGE SCALE GENOMIC DNA]</scope>
    <source>
        <strain evidence="3">CGMCC 1.12470</strain>
    </source>
</reference>
<gene>
    <name evidence="2" type="ORF">ACFSL4_07005</name>
</gene>
<dbReference type="Proteomes" id="UP001597261">
    <property type="component" value="Unassembled WGS sequence"/>
</dbReference>
<evidence type="ECO:0000313" key="2">
    <source>
        <dbReference type="EMBL" id="MFD1657976.1"/>
    </source>
</evidence>
<comment type="caution">
    <text evidence="2">The sequence shown here is derived from an EMBL/GenBank/DDBJ whole genome shotgun (WGS) entry which is preliminary data.</text>
</comment>
<dbReference type="RefSeq" id="WP_417820274.1">
    <property type="nucleotide sequence ID" value="NZ_JBHUDX010000017.1"/>
</dbReference>
<accession>A0ABW4ILY2</accession>
<feature type="compositionally biased region" description="Low complexity" evidence="1">
    <location>
        <begin position="89"/>
        <end position="100"/>
    </location>
</feature>
<feature type="region of interest" description="Disordered" evidence="1">
    <location>
        <begin position="36"/>
        <end position="112"/>
    </location>
</feature>
<name>A0ABW4ILY2_9ACTN</name>
<protein>
    <recommendedName>
        <fullName evidence="4">C2H2-type domain-containing protein</fullName>
    </recommendedName>
</protein>
<evidence type="ECO:0000256" key="1">
    <source>
        <dbReference type="SAM" id="MobiDB-lite"/>
    </source>
</evidence>
<feature type="compositionally biased region" description="Basic residues" evidence="1">
    <location>
        <begin position="101"/>
        <end position="112"/>
    </location>
</feature>
<feature type="non-terminal residue" evidence="2">
    <location>
        <position position="112"/>
    </location>
</feature>
<dbReference type="EMBL" id="JBHUDX010000017">
    <property type="protein sequence ID" value="MFD1657976.1"/>
    <property type="molecule type" value="Genomic_DNA"/>
</dbReference>
<organism evidence="2 3">
    <name type="scientific">Streptomyces caeni</name>
    <dbReference type="NCBI Taxonomy" id="2307231"/>
    <lineage>
        <taxon>Bacteria</taxon>
        <taxon>Bacillati</taxon>
        <taxon>Actinomycetota</taxon>
        <taxon>Actinomycetes</taxon>
        <taxon>Kitasatosporales</taxon>
        <taxon>Streptomycetaceae</taxon>
        <taxon>Streptomyces</taxon>
    </lineage>
</organism>
<evidence type="ECO:0000313" key="3">
    <source>
        <dbReference type="Proteomes" id="UP001597261"/>
    </source>
</evidence>